<evidence type="ECO:0000256" key="10">
    <source>
        <dbReference type="ARBA" id="ARBA00022892"/>
    </source>
</evidence>
<comment type="similarity">
    <text evidence="3">Belongs to the WD repeat SEC31 family.</text>
</comment>
<dbReference type="InterPro" id="IPR040251">
    <property type="entry name" value="SEC31-like"/>
</dbReference>
<dbReference type="GO" id="GO:0030127">
    <property type="term" value="C:COPII vesicle coat"/>
    <property type="evidence" value="ECO:0007669"/>
    <property type="project" value="TreeGrafter"/>
</dbReference>
<dbReference type="InterPro" id="IPR001680">
    <property type="entry name" value="WD40_rpt"/>
</dbReference>
<accession>A0A8H3HQ37</accession>
<evidence type="ECO:0000256" key="8">
    <source>
        <dbReference type="ARBA" id="ARBA00022737"/>
    </source>
</evidence>
<dbReference type="GO" id="GO:0090110">
    <property type="term" value="P:COPII-coated vesicle cargo loading"/>
    <property type="evidence" value="ECO:0007669"/>
    <property type="project" value="TreeGrafter"/>
</dbReference>
<dbReference type="PANTHER" id="PTHR13923">
    <property type="entry name" value="SEC31-RELATED PROTEIN"/>
    <property type="match status" value="1"/>
</dbReference>
<evidence type="ECO:0000256" key="13">
    <source>
        <dbReference type="PROSITE-ProRule" id="PRU00221"/>
    </source>
</evidence>
<sequence length="364" mass="39515">MLDLRNARAPEKILQGHECGVLSISWCQQDPELLLSCGKDNRAIVWNPDSGEMVGQLRPSSNQSFLSPRNPRNSDIFTTANYDSSIAMHSIQSTATTSTTSTAPKTPTNPNDVFDPANFANTANAQNLGSSVNLERALKWLKPPVGARFGFEGFLAEVTNTREEDKKRGQVRIKQVMGESGVVERAQELIKPEESDGGMKAFVESRARKDKEVEDAKDTCSTLLTLFDSDPKSALIKLTYQPLFRLRPRPHTSHSLVGEEPEGVQDEEGSQDTGTDVPSAAPVKSSTRRRAGGRRTWPAAGDFFNTLASDNDALPTRPRTALVPHLSYTGESSATTTIGSRTSSVAGDAPPTPSFPAKSFRHAS</sequence>
<dbReference type="GO" id="GO:0005198">
    <property type="term" value="F:structural molecule activity"/>
    <property type="evidence" value="ECO:0007669"/>
    <property type="project" value="TreeGrafter"/>
</dbReference>
<comment type="subcellular location">
    <subcellularLocation>
        <location evidence="2">Cytoplasmic vesicle</location>
        <location evidence="2">COPII-coated vesicle membrane</location>
        <topology evidence="2">Peripheral membrane protein</topology>
        <orientation evidence="2">Cytoplasmic side</orientation>
    </subcellularLocation>
    <subcellularLocation>
        <location evidence="1">Endoplasmic reticulum</location>
    </subcellularLocation>
</comment>
<dbReference type="Gene3D" id="1.25.40.1030">
    <property type="match status" value="1"/>
</dbReference>
<evidence type="ECO:0000256" key="12">
    <source>
        <dbReference type="ARBA" id="ARBA00025471"/>
    </source>
</evidence>
<keyword evidence="6" id="KW-0813">Transport</keyword>
<organism evidence="15 16">
    <name type="scientific">Rhizoctonia solani</name>
    <dbReference type="NCBI Taxonomy" id="456999"/>
    <lineage>
        <taxon>Eukaryota</taxon>
        <taxon>Fungi</taxon>
        <taxon>Dikarya</taxon>
        <taxon>Basidiomycota</taxon>
        <taxon>Agaricomycotina</taxon>
        <taxon>Agaricomycetes</taxon>
        <taxon>Cantharellales</taxon>
        <taxon>Ceratobasidiaceae</taxon>
        <taxon>Rhizoctonia</taxon>
    </lineage>
</organism>
<keyword evidence="8" id="KW-0677">Repeat</keyword>
<dbReference type="PROSITE" id="PS50082">
    <property type="entry name" value="WD_REPEATS_2"/>
    <property type="match status" value="1"/>
</dbReference>
<evidence type="ECO:0000256" key="9">
    <source>
        <dbReference type="ARBA" id="ARBA00022824"/>
    </source>
</evidence>
<dbReference type="AlphaFoldDB" id="A0A8H3HQ37"/>
<comment type="caution">
    <text evidence="15">The sequence shown here is derived from an EMBL/GenBank/DDBJ whole genome shotgun (WGS) entry which is preliminary data.</text>
</comment>
<feature type="region of interest" description="Disordered" evidence="14">
    <location>
        <begin position="248"/>
        <end position="302"/>
    </location>
</feature>
<evidence type="ECO:0000256" key="11">
    <source>
        <dbReference type="ARBA" id="ARBA00022927"/>
    </source>
</evidence>
<dbReference type="GO" id="GO:0070971">
    <property type="term" value="C:endoplasmic reticulum exit site"/>
    <property type="evidence" value="ECO:0007669"/>
    <property type="project" value="TreeGrafter"/>
</dbReference>
<dbReference type="SUPFAM" id="SSF50978">
    <property type="entry name" value="WD40 repeat-like"/>
    <property type="match status" value="1"/>
</dbReference>
<evidence type="ECO:0000313" key="16">
    <source>
        <dbReference type="Proteomes" id="UP000663843"/>
    </source>
</evidence>
<feature type="compositionally biased region" description="Polar residues" evidence="14">
    <location>
        <begin position="329"/>
        <end position="345"/>
    </location>
</feature>
<dbReference type="EMBL" id="CAJMWT010009056">
    <property type="protein sequence ID" value="CAE6536717.1"/>
    <property type="molecule type" value="Genomic_DNA"/>
</dbReference>
<keyword evidence="11" id="KW-0653">Protein transport</keyword>
<evidence type="ECO:0000256" key="5">
    <source>
        <dbReference type="ARBA" id="ARBA00021236"/>
    </source>
</evidence>
<feature type="repeat" description="WD" evidence="13">
    <location>
        <begin position="14"/>
        <end position="56"/>
    </location>
</feature>
<feature type="region of interest" description="Disordered" evidence="14">
    <location>
        <begin position="324"/>
        <end position="364"/>
    </location>
</feature>
<protein>
    <recommendedName>
        <fullName evidence="5">Protein transport protein SEC31</fullName>
    </recommendedName>
    <alternativeName>
        <fullName evidence="4">Protein transport protein sec31</fullName>
    </alternativeName>
</protein>
<evidence type="ECO:0000256" key="4">
    <source>
        <dbReference type="ARBA" id="ARBA00013507"/>
    </source>
</evidence>
<proteinExistence type="inferred from homology"/>
<evidence type="ECO:0000313" key="15">
    <source>
        <dbReference type="EMBL" id="CAE6536717.1"/>
    </source>
</evidence>
<reference evidence="15" key="1">
    <citation type="submission" date="2021-01" db="EMBL/GenBank/DDBJ databases">
        <authorList>
            <person name="Kaushik A."/>
        </authorList>
    </citation>
    <scope>NUCLEOTIDE SEQUENCE</scope>
    <source>
        <strain evidence="15">AG2-2IIIB</strain>
    </source>
</reference>
<comment type="function">
    <text evidence="12">Component of the coat protein complex II (COPII) which promotes the formation of transport vesicles from the endoplasmic reticulum (ER). The coat has two main functions, the physical deformation of the endoplasmic reticulum membrane into vesicles and the selection of cargo molecules.</text>
</comment>
<feature type="compositionally biased region" description="Acidic residues" evidence="14">
    <location>
        <begin position="259"/>
        <end position="270"/>
    </location>
</feature>
<dbReference type="PANTHER" id="PTHR13923:SF11">
    <property type="entry name" value="SECRETORY 31, ISOFORM D"/>
    <property type="match status" value="1"/>
</dbReference>
<dbReference type="SMART" id="SM00320">
    <property type="entry name" value="WD40"/>
    <property type="match status" value="1"/>
</dbReference>
<dbReference type="InterPro" id="IPR036322">
    <property type="entry name" value="WD40_repeat_dom_sf"/>
</dbReference>
<gene>
    <name evidence="15" type="ORF">RDB_LOCUS187777</name>
</gene>
<name>A0A8H3HQ37_9AGAM</name>
<dbReference type="Proteomes" id="UP000663843">
    <property type="component" value="Unassembled WGS sequence"/>
</dbReference>
<dbReference type="GO" id="GO:0015031">
    <property type="term" value="P:protein transport"/>
    <property type="evidence" value="ECO:0007669"/>
    <property type="project" value="UniProtKB-KW"/>
</dbReference>
<evidence type="ECO:0000256" key="3">
    <source>
        <dbReference type="ARBA" id="ARBA00009358"/>
    </source>
</evidence>
<keyword evidence="10" id="KW-0931">ER-Golgi transport</keyword>
<keyword evidence="9" id="KW-0256">Endoplasmic reticulum</keyword>
<keyword evidence="7 13" id="KW-0853">WD repeat</keyword>
<evidence type="ECO:0000256" key="1">
    <source>
        <dbReference type="ARBA" id="ARBA00004240"/>
    </source>
</evidence>
<evidence type="ECO:0000256" key="6">
    <source>
        <dbReference type="ARBA" id="ARBA00022448"/>
    </source>
</evidence>
<evidence type="ECO:0000256" key="7">
    <source>
        <dbReference type="ARBA" id="ARBA00022574"/>
    </source>
</evidence>
<dbReference type="Gene3D" id="2.130.10.10">
    <property type="entry name" value="YVTN repeat-like/Quinoprotein amine dehydrogenase"/>
    <property type="match status" value="1"/>
</dbReference>
<dbReference type="GO" id="GO:0007029">
    <property type="term" value="P:endoplasmic reticulum organization"/>
    <property type="evidence" value="ECO:0007669"/>
    <property type="project" value="TreeGrafter"/>
</dbReference>
<evidence type="ECO:0000256" key="2">
    <source>
        <dbReference type="ARBA" id="ARBA00004299"/>
    </source>
</evidence>
<dbReference type="InterPro" id="IPR015943">
    <property type="entry name" value="WD40/YVTN_repeat-like_dom_sf"/>
</dbReference>
<evidence type="ECO:0000256" key="14">
    <source>
        <dbReference type="SAM" id="MobiDB-lite"/>
    </source>
</evidence>